<keyword evidence="13" id="KW-1185">Reference proteome</keyword>
<evidence type="ECO:0000256" key="10">
    <source>
        <dbReference type="SAM" id="MobiDB-lite"/>
    </source>
</evidence>
<dbReference type="OrthoDB" id="422156at2759"/>
<evidence type="ECO:0000256" key="3">
    <source>
        <dbReference type="ARBA" id="ARBA00022448"/>
    </source>
</evidence>
<proteinExistence type="inferred from homology"/>
<evidence type="ECO:0000256" key="8">
    <source>
        <dbReference type="ARBA" id="ARBA00023136"/>
    </source>
</evidence>
<dbReference type="GO" id="GO:0031201">
    <property type="term" value="C:SNARE complex"/>
    <property type="evidence" value="ECO:0007669"/>
    <property type="project" value="TreeGrafter"/>
</dbReference>
<keyword evidence="7 9" id="KW-0333">Golgi apparatus</keyword>
<keyword evidence="3 9" id="KW-0813">Transport</keyword>
<keyword evidence="8 9" id="KW-0472">Membrane</keyword>
<reference evidence="12 13" key="1">
    <citation type="journal article" date="2007" name="Proc. Natl. Acad. Sci. U.S.A.">
        <title>The tiny eukaryote Ostreococcus provides genomic insights into the paradox of plankton speciation.</title>
        <authorList>
            <person name="Palenik B."/>
            <person name="Grimwood J."/>
            <person name="Aerts A."/>
            <person name="Rouze P."/>
            <person name="Salamov A."/>
            <person name="Putnam N."/>
            <person name="Dupont C."/>
            <person name="Jorgensen R."/>
            <person name="Derelle E."/>
            <person name="Rombauts S."/>
            <person name="Zhou K."/>
            <person name="Otillar R."/>
            <person name="Merchant S.S."/>
            <person name="Podell S."/>
            <person name="Gaasterland T."/>
            <person name="Napoli C."/>
            <person name="Gendler K."/>
            <person name="Manuell A."/>
            <person name="Tai V."/>
            <person name="Vallon O."/>
            <person name="Piganeau G."/>
            <person name="Jancek S."/>
            <person name="Heijde M."/>
            <person name="Jabbari K."/>
            <person name="Bowler C."/>
            <person name="Lohr M."/>
            <person name="Robbens S."/>
            <person name="Werner G."/>
            <person name="Dubchak I."/>
            <person name="Pazour G.J."/>
            <person name="Ren Q."/>
            <person name="Paulsen I."/>
            <person name="Delwiche C."/>
            <person name="Schmutz J."/>
            <person name="Rokhsar D."/>
            <person name="Van de Peer Y."/>
            <person name="Moreau H."/>
            <person name="Grigoriev I.V."/>
        </authorList>
    </citation>
    <scope>NUCLEOTIDE SEQUENCE [LARGE SCALE GENOMIC DNA]</scope>
    <source>
        <strain evidence="12 13">CCE9901</strain>
    </source>
</reference>
<feature type="region of interest" description="Disordered" evidence="10">
    <location>
        <begin position="100"/>
        <end position="122"/>
    </location>
</feature>
<evidence type="ECO:0000256" key="6">
    <source>
        <dbReference type="ARBA" id="ARBA00022989"/>
    </source>
</evidence>
<feature type="compositionally biased region" description="Basic and acidic residues" evidence="10">
    <location>
        <begin position="45"/>
        <end position="60"/>
    </location>
</feature>
<dbReference type="GO" id="GO:0006888">
    <property type="term" value="P:endoplasmic reticulum to Golgi vesicle-mediated transport"/>
    <property type="evidence" value="ECO:0007669"/>
    <property type="project" value="InterPro"/>
</dbReference>
<comment type="subunit">
    <text evidence="9">Component of several multiprotein Golgi SNARE complexes.</text>
</comment>
<evidence type="ECO:0000256" key="4">
    <source>
        <dbReference type="ARBA" id="ARBA00022692"/>
    </source>
</evidence>
<dbReference type="PANTHER" id="PTHR21094">
    <property type="entry name" value="GOS-28 SNARE- RELATED"/>
    <property type="match status" value="1"/>
</dbReference>
<accession>A4S463</accession>
<dbReference type="Proteomes" id="UP000001568">
    <property type="component" value="Chromosome 10"/>
</dbReference>
<comment type="function">
    <text evidence="9">Involved in transport from the ER to the Golgi apparatus as well as in intra-Golgi transport. It belongs to a super-family of proteins called t-SNAREs or soluble NSF (N-ethylmaleimide-sensitive factor) attachment protein receptor.</text>
</comment>
<dbReference type="STRING" id="436017.A4S463"/>
<feature type="transmembrane region" description="Helical" evidence="11">
    <location>
        <begin position="193"/>
        <end position="212"/>
    </location>
</feature>
<dbReference type="RefSeq" id="XP_001420038.1">
    <property type="nucleotide sequence ID" value="XM_001420001.1"/>
</dbReference>
<dbReference type="PIRSF" id="PIRSF027109">
    <property type="entry name" value="Golgi_SNARE"/>
    <property type="match status" value="1"/>
</dbReference>
<keyword evidence="6 11" id="KW-1133">Transmembrane helix</keyword>
<evidence type="ECO:0000256" key="5">
    <source>
        <dbReference type="ARBA" id="ARBA00022927"/>
    </source>
</evidence>
<dbReference type="GO" id="GO:0006906">
    <property type="term" value="P:vesicle fusion"/>
    <property type="evidence" value="ECO:0007669"/>
    <property type="project" value="TreeGrafter"/>
</dbReference>
<sequence length="214" mass="23452">MATTATTRAWEDLRKDARRTESAIERELGELSALAIDEDMARALEADDERARSASGREGEGATSAGYRDSRRHTLQRHRDVLQEYADELRRLRRDAEDAAERESLLGGRAGSSASGGPDESAEARLIRERARIAGSASAMDDIISVAQNTARELFAQRGILQNAGAKILTMTSKFPVLNNLVLAIKRKKNKDAMILAAVVAACTTFVLLYYLSK</sequence>
<gene>
    <name evidence="12" type="ORF">OSTLU_26300</name>
</gene>
<organism evidence="12 13">
    <name type="scientific">Ostreococcus lucimarinus (strain CCE9901)</name>
    <dbReference type="NCBI Taxonomy" id="436017"/>
    <lineage>
        <taxon>Eukaryota</taxon>
        <taxon>Viridiplantae</taxon>
        <taxon>Chlorophyta</taxon>
        <taxon>Mamiellophyceae</taxon>
        <taxon>Mamiellales</taxon>
        <taxon>Bathycoccaceae</taxon>
        <taxon>Ostreococcus</taxon>
    </lineage>
</organism>
<comment type="subcellular location">
    <subcellularLocation>
        <location evidence="1">Golgi apparatus membrane</location>
        <topology evidence="1">Single-pass type IV membrane protein</topology>
    </subcellularLocation>
</comment>
<dbReference type="EMBL" id="CP000590">
    <property type="protein sequence ID" value="ABO98331.1"/>
    <property type="molecule type" value="Genomic_DNA"/>
</dbReference>
<dbReference type="PANTHER" id="PTHR21094:SF2">
    <property type="entry name" value="GOLGI SNAP RECEPTOR COMPLEX MEMBER 1"/>
    <property type="match status" value="1"/>
</dbReference>
<keyword evidence="9" id="KW-0931">ER-Golgi transport</keyword>
<evidence type="ECO:0000256" key="7">
    <source>
        <dbReference type="ARBA" id="ARBA00023034"/>
    </source>
</evidence>
<dbReference type="HOGENOM" id="CLU_078034_0_1_1"/>
<dbReference type="Gramene" id="ABO98331">
    <property type="protein sequence ID" value="ABO98331"/>
    <property type="gene ID" value="OSTLU_26300"/>
</dbReference>
<evidence type="ECO:0000313" key="13">
    <source>
        <dbReference type="Proteomes" id="UP000001568"/>
    </source>
</evidence>
<dbReference type="AlphaFoldDB" id="A4S463"/>
<dbReference type="GO" id="GO:0005797">
    <property type="term" value="C:Golgi medial cisterna"/>
    <property type="evidence" value="ECO:0007669"/>
    <property type="project" value="TreeGrafter"/>
</dbReference>
<dbReference type="GO" id="GO:0048219">
    <property type="term" value="P:inter-Golgi cisterna vesicle-mediated transport"/>
    <property type="evidence" value="ECO:0007669"/>
    <property type="project" value="TreeGrafter"/>
</dbReference>
<feature type="compositionally biased region" description="Low complexity" evidence="10">
    <location>
        <begin position="105"/>
        <end position="117"/>
    </location>
</feature>
<dbReference type="Pfam" id="PF12352">
    <property type="entry name" value="V-SNARE_C"/>
    <property type="match status" value="1"/>
</dbReference>
<comment type="similarity">
    <text evidence="2 9">Belongs to the GOSR1 family.</text>
</comment>
<evidence type="ECO:0000256" key="2">
    <source>
        <dbReference type="ARBA" id="ARBA00008473"/>
    </source>
</evidence>
<dbReference type="OMA" id="QWKSMEM"/>
<evidence type="ECO:0000256" key="11">
    <source>
        <dbReference type="SAM" id="Phobius"/>
    </source>
</evidence>
<dbReference type="GO" id="GO:0000139">
    <property type="term" value="C:Golgi membrane"/>
    <property type="evidence" value="ECO:0007669"/>
    <property type="project" value="UniProtKB-SubCell"/>
</dbReference>
<dbReference type="InterPro" id="IPR023601">
    <property type="entry name" value="Golgi_SNAP_su1"/>
</dbReference>
<keyword evidence="4 11" id="KW-0812">Transmembrane</keyword>
<evidence type="ECO:0000256" key="9">
    <source>
        <dbReference type="PIRNR" id="PIRNR027109"/>
    </source>
</evidence>
<dbReference type="GO" id="GO:0005484">
    <property type="term" value="F:SNAP receptor activity"/>
    <property type="evidence" value="ECO:0007669"/>
    <property type="project" value="TreeGrafter"/>
</dbReference>
<dbReference type="KEGG" id="olu:OSTLU_26300"/>
<dbReference type="GO" id="GO:0015031">
    <property type="term" value="P:protein transport"/>
    <property type="evidence" value="ECO:0007669"/>
    <property type="project" value="UniProtKB-KW"/>
</dbReference>
<dbReference type="GO" id="GO:0005801">
    <property type="term" value="C:cis-Golgi network"/>
    <property type="evidence" value="ECO:0007669"/>
    <property type="project" value="InterPro"/>
</dbReference>
<evidence type="ECO:0000313" key="12">
    <source>
        <dbReference type="EMBL" id="ABO98331.1"/>
    </source>
</evidence>
<evidence type="ECO:0000256" key="1">
    <source>
        <dbReference type="ARBA" id="ARBA00004409"/>
    </source>
</evidence>
<name>A4S463_OSTLU</name>
<feature type="region of interest" description="Disordered" evidence="10">
    <location>
        <begin position="45"/>
        <end position="74"/>
    </location>
</feature>
<dbReference type="GeneID" id="5003941"/>
<keyword evidence="5 9" id="KW-0653">Protein transport</keyword>
<protein>
    <recommendedName>
        <fullName evidence="9">Golgi SNAP receptor complex member 1</fullName>
    </recommendedName>
</protein>
<dbReference type="eggNOG" id="KOG3208">
    <property type="taxonomic scope" value="Eukaryota"/>
</dbReference>